<evidence type="ECO:0000259" key="1">
    <source>
        <dbReference type="SMART" id="SM00670"/>
    </source>
</evidence>
<dbReference type="SUPFAM" id="SSF88723">
    <property type="entry name" value="PIN domain-like"/>
    <property type="match status" value="1"/>
</dbReference>
<dbReference type="InterPro" id="IPR029060">
    <property type="entry name" value="PIN-like_dom_sf"/>
</dbReference>
<organism evidence="2 3">
    <name type="scientific">Thermococcus eurythermalis</name>
    <dbReference type="NCBI Taxonomy" id="1505907"/>
    <lineage>
        <taxon>Archaea</taxon>
        <taxon>Methanobacteriati</taxon>
        <taxon>Methanobacteriota</taxon>
        <taxon>Thermococci</taxon>
        <taxon>Thermococcales</taxon>
        <taxon>Thermococcaceae</taxon>
        <taxon>Thermococcus</taxon>
    </lineage>
</organism>
<sequence>MGANRKKAKETRPRIVIDTSVLIAALLSPKGYAFEVISLLAERKVQHYYSSSTKSEYYRVTTYPKVVKRIPPAVSRIRIDAVLAMSTRVTIKRSFQNSKALLEKVRDPKDIPFLDVAYNSKAEFLITYDRKHLLKIRDRNKKFKLNGHEFYILTPEEFIRLYKKRRKT</sequence>
<dbReference type="InterPro" id="IPR002716">
    <property type="entry name" value="PIN_dom"/>
</dbReference>
<evidence type="ECO:0000313" key="3">
    <source>
        <dbReference type="Proteomes" id="UP000029980"/>
    </source>
</evidence>
<dbReference type="EMBL" id="CP008887">
    <property type="protein sequence ID" value="AIU70212.1"/>
    <property type="molecule type" value="Genomic_DNA"/>
</dbReference>
<dbReference type="Pfam" id="PF13470">
    <property type="entry name" value="PIN_3"/>
    <property type="match status" value="1"/>
</dbReference>
<keyword evidence="2" id="KW-0238">DNA-binding</keyword>
<dbReference type="NCBIfam" id="TIGR00305">
    <property type="entry name" value="putative toxin-antitoxin system toxin component, PIN family"/>
    <property type="match status" value="1"/>
</dbReference>
<dbReference type="Proteomes" id="UP000029980">
    <property type="component" value="Chromosome"/>
</dbReference>
<evidence type="ECO:0000313" key="2">
    <source>
        <dbReference type="EMBL" id="AIU70212.1"/>
    </source>
</evidence>
<name>A0A097QUQ5_9EURY</name>
<proteinExistence type="predicted"/>
<keyword evidence="3" id="KW-1185">Reference proteome</keyword>
<dbReference type="PANTHER" id="PTHR34610">
    <property type="entry name" value="SSL7007 PROTEIN"/>
    <property type="match status" value="1"/>
</dbReference>
<dbReference type="AlphaFoldDB" id="A0A097QUQ5"/>
<dbReference type="InterPro" id="IPR002850">
    <property type="entry name" value="PIN_toxin-like"/>
</dbReference>
<dbReference type="RefSeq" id="WP_050003186.1">
    <property type="nucleotide sequence ID" value="NZ_CP008887.1"/>
</dbReference>
<gene>
    <name evidence="2" type="ORF">TEU_07635</name>
</gene>
<dbReference type="OrthoDB" id="96391at2157"/>
<protein>
    <submittedName>
        <fullName evidence="2">DNA-binding protein</fullName>
    </submittedName>
</protein>
<dbReference type="SMART" id="SM00670">
    <property type="entry name" value="PINc"/>
    <property type="match status" value="1"/>
</dbReference>
<dbReference type="GO" id="GO:0003677">
    <property type="term" value="F:DNA binding"/>
    <property type="evidence" value="ECO:0007669"/>
    <property type="project" value="UniProtKB-KW"/>
</dbReference>
<dbReference type="PANTHER" id="PTHR34610:SF3">
    <property type="entry name" value="SSL7007 PROTEIN"/>
    <property type="match status" value="1"/>
</dbReference>
<dbReference type="HOGENOM" id="CLU_116617_1_0_2"/>
<dbReference type="KEGG" id="teu:TEU_07635"/>
<reference evidence="2 3" key="1">
    <citation type="journal article" date="2015" name="Int. J. Syst. Evol. Microbiol.">
        <title>Thermococcus eurythermalis sp. nov., a conditional piezophilic hyperthermophilic archaeon with a wide temperature range isolated from an oil-immersed chimney in the Guaymas Basin.</title>
        <authorList>
            <person name="Zhao W."/>
            <person name="Zeng X."/>
            <person name="Xiao X."/>
        </authorList>
    </citation>
    <scope>NUCLEOTIDE SEQUENCE [LARGE SCALE GENOMIC DNA]</scope>
    <source>
        <strain evidence="2 3">A501</strain>
    </source>
</reference>
<feature type="domain" description="PIN" evidence="1">
    <location>
        <begin position="13"/>
        <end position="134"/>
    </location>
</feature>
<dbReference type="STRING" id="1505907.TEU_07635"/>
<dbReference type="GeneID" id="25153306"/>
<accession>A0A097QUQ5</accession>